<feature type="region of interest" description="Disordered" evidence="1">
    <location>
        <begin position="1"/>
        <end position="86"/>
    </location>
</feature>
<comment type="caution">
    <text evidence="3">The sequence shown here is derived from an EMBL/GenBank/DDBJ whole genome shotgun (WGS) entry which is preliminary data.</text>
</comment>
<evidence type="ECO:0000256" key="1">
    <source>
        <dbReference type="SAM" id="MobiDB-lite"/>
    </source>
</evidence>
<name>A0ABR0CKP9_9LAMI</name>
<dbReference type="InterPro" id="IPR002035">
    <property type="entry name" value="VWF_A"/>
</dbReference>
<reference evidence="3 4" key="1">
    <citation type="journal article" date="2023" name="bioRxiv">
        <title>Genome report: Whole genome sequence and annotation of Penstemon davidsonii.</title>
        <authorList>
            <person name="Ostevik K.L."/>
            <person name="Alabady M."/>
            <person name="Zhang M."/>
            <person name="Rausher M.D."/>
        </authorList>
    </citation>
    <scope>NUCLEOTIDE SEQUENCE [LARGE SCALE GENOMIC DNA]</scope>
    <source>
        <strain evidence="3">DNT005</strain>
        <tissue evidence="3">Whole leaf</tissue>
    </source>
</reference>
<feature type="compositionally biased region" description="Polar residues" evidence="1">
    <location>
        <begin position="381"/>
        <end position="391"/>
    </location>
</feature>
<organism evidence="3 4">
    <name type="scientific">Penstemon davidsonii</name>
    <dbReference type="NCBI Taxonomy" id="160366"/>
    <lineage>
        <taxon>Eukaryota</taxon>
        <taxon>Viridiplantae</taxon>
        <taxon>Streptophyta</taxon>
        <taxon>Embryophyta</taxon>
        <taxon>Tracheophyta</taxon>
        <taxon>Spermatophyta</taxon>
        <taxon>Magnoliopsida</taxon>
        <taxon>eudicotyledons</taxon>
        <taxon>Gunneridae</taxon>
        <taxon>Pentapetalae</taxon>
        <taxon>asterids</taxon>
        <taxon>lamiids</taxon>
        <taxon>Lamiales</taxon>
        <taxon>Plantaginaceae</taxon>
        <taxon>Cheloneae</taxon>
        <taxon>Penstemon</taxon>
    </lineage>
</organism>
<protein>
    <recommendedName>
        <fullName evidence="2">VWFA domain-containing protein</fullName>
    </recommendedName>
</protein>
<dbReference type="SUPFAM" id="SSF53300">
    <property type="entry name" value="vWA-like"/>
    <property type="match status" value="2"/>
</dbReference>
<evidence type="ECO:0000259" key="2">
    <source>
        <dbReference type="SMART" id="SM00327"/>
    </source>
</evidence>
<feature type="compositionally biased region" description="Polar residues" evidence="1">
    <location>
        <begin position="785"/>
        <end position="795"/>
    </location>
</feature>
<dbReference type="EMBL" id="JAYDYQ010002688">
    <property type="protein sequence ID" value="KAK4477359.1"/>
    <property type="molecule type" value="Genomic_DNA"/>
</dbReference>
<evidence type="ECO:0000313" key="3">
    <source>
        <dbReference type="EMBL" id="KAK4477359.1"/>
    </source>
</evidence>
<dbReference type="InterPro" id="IPR036465">
    <property type="entry name" value="vWFA_dom_sf"/>
</dbReference>
<sequence>MGNKSSSPRDGGSWSQSPVTQSSSTSGWQHDNTQSSYSQYAQNYPVQHPYLPPDQYYAPPPPPPNDDMPLQHNEPPSQSHAPQKKFDKRYSRIADTYNSLEEVTEALARAGLESSNLIVGIDFTKSNEWTGKRSYNGRSLHHIGSGLNPYEQAISIIGKTLAAFDEDNLIPCYGFGDASTHDQDVFSFYPDYRYCNGFEEVLSRYREIVPNLKLAGPTSFAPIIEMAMTVVEQSRGQYHVLVIIADGQVTRSVDTEHGQLSPQEQKTVQAIVEASKFPLSIVLVGVGDGPWDTMKEFDDNIPAREFDNFQFVNFTEIMSKNVHQSRKETEFALSALMEIPTQYKATMELNLLGGRKGNVPERFALPPPVNPTFGSAPKPSLPTNFEPSTSPYYEHNISADSAPSAPPSSTFEHQICPICLNNPKDMAFGCGHQHDNTQSSYSQYAQNYPVQHPYLPPDQYYAPPPPPPNDDMPLQHNEPPSQSHAPQKKFDKRYSRIADTYNSLEEVTEALARAGLESSNLIVGIDFTKSNEWTGKRSYNGRSLHHIGSGLNPYEQAISIIGKTLAAFDEDNLIPCYGFGDASTHDQDVFSFYPDYRYCNGFEEVLSRYREIVPNLKLAGPTSFAPIIEMAMTVVEQSRGQYHVLVIIADGQVTRSVDTEHGQLSPQEQKTVQAIVEASKFPLSIVLVGVGDGPWDTMKEFDDNIPAREFDNFQFVNFTEIMSKNVHQSRKETEFALSALMEIPTQYKATMELNLLGGRKGNVPERFALPPPVNPTFGSAPKPSLPTNFEPSTSPYYEHNISADSAPSAPPSSTFEHQICPICLNNPKDMAFGCGHQDLQLCPICRSRIETRIKLY</sequence>
<dbReference type="InterPro" id="IPR052079">
    <property type="entry name" value="E3_ligase/Copine_domain"/>
</dbReference>
<feature type="domain" description="VWFA" evidence="2">
    <location>
        <begin position="518"/>
        <end position="721"/>
    </location>
</feature>
<proteinExistence type="predicted"/>
<gene>
    <name evidence="3" type="ORF">RD792_016580</name>
</gene>
<dbReference type="Gene3D" id="3.30.40.10">
    <property type="entry name" value="Zinc/RING finger domain, C3HC4 (zinc finger)"/>
    <property type="match status" value="1"/>
</dbReference>
<keyword evidence="4" id="KW-1185">Reference proteome</keyword>
<dbReference type="SMART" id="SM00327">
    <property type="entry name" value="VWA"/>
    <property type="match status" value="2"/>
</dbReference>
<dbReference type="Pfam" id="PF07002">
    <property type="entry name" value="Copine"/>
    <property type="match status" value="2"/>
</dbReference>
<dbReference type="InterPro" id="IPR010734">
    <property type="entry name" value="Copine_C"/>
</dbReference>
<feature type="compositionally biased region" description="Low complexity" evidence="1">
    <location>
        <begin position="12"/>
        <end position="28"/>
    </location>
</feature>
<feature type="region of interest" description="Disordered" evidence="1">
    <location>
        <begin position="364"/>
        <end position="408"/>
    </location>
</feature>
<dbReference type="PANTHER" id="PTHR45751:SF29">
    <property type="entry name" value="E3 UBIQUITIN-PROTEIN LIGASE RGLG2"/>
    <property type="match status" value="1"/>
</dbReference>
<dbReference type="Proteomes" id="UP001291926">
    <property type="component" value="Unassembled WGS sequence"/>
</dbReference>
<feature type="compositionally biased region" description="Polar residues" evidence="1">
    <location>
        <begin position="29"/>
        <end position="45"/>
    </location>
</feature>
<dbReference type="PANTHER" id="PTHR45751">
    <property type="entry name" value="COPINE FAMILY PROTEIN 1"/>
    <property type="match status" value="1"/>
</dbReference>
<feature type="region of interest" description="Disordered" evidence="1">
    <location>
        <begin position="776"/>
        <end position="810"/>
    </location>
</feature>
<evidence type="ECO:0000313" key="4">
    <source>
        <dbReference type="Proteomes" id="UP001291926"/>
    </source>
</evidence>
<feature type="region of interest" description="Disordered" evidence="1">
    <location>
        <begin position="452"/>
        <end position="490"/>
    </location>
</feature>
<feature type="compositionally biased region" description="Low complexity" evidence="1">
    <location>
        <begin position="398"/>
        <end position="408"/>
    </location>
</feature>
<feature type="domain" description="VWFA" evidence="2">
    <location>
        <begin position="114"/>
        <end position="317"/>
    </location>
</feature>
<accession>A0ABR0CKP9</accession>
<dbReference type="InterPro" id="IPR013083">
    <property type="entry name" value="Znf_RING/FYVE/PHD"/>
</dbReference>